<dbReference type="CDD" id="cd14498">
    <property type="entry name" value="DSP"/>
    <property type="match status" value="1"/>
</dbReference>
<dbReference type="KEGG" id="mri:Mal4_17300"/>
<evidence type="ECO:0000313" key="1">
    <source>
        <dbReference type="EMBL" id="QDU37418.1"/>
    </source>
</evidence>
<dbReference type="OrthoDB" id="278239at2"/>
<gene>
    <name evidence="1" type="ORF">Mal4_17300</name>
</gene>
<sequence length="138" mass="14983">MREVITQRLWVGHTREARDVRDVLGRGVDVVVDLALEEPPLQYPRDIVYCRFPLVDGEGNTPTVLRAAVDVTERFITAGTQTLIVCGMGLSRSAAIAAMVLARVESIPPDDALTRVTATGPHDVAPDLWHEVKAALGS</sequence>
<reference evidence="1 2" key="1">
    <citation type="submission" date="2019-02" db="EMBL/GenBank/DDBJ databases">
        <title>Deep-cultivation of Planctomycetes and their phenomic and genomic characterization uncovers novel biology.</title>
        <authorList>
            <person name="Wiegand S."/>
            <person name="Jogler M."/>
            <person name="Boedeker C."/>
            <person name="Pinto D."/>
            <person name="Vollmers J."/>
            <person name="Rivas-Marin E."/>
            <person name="Kohn T."/>
            <person name="Peeters S.H."/>
            <person name="Heuer A."/>
            <person name="Rast P."/>
            <person name="Oberbeckmann S."/>
            <person name="Bunk B."/>
            <person name="Jeske O."/>
            <person name="Meyerdierks A."/>
            <person name="Storesund J.E."/>
            <person name="Kallscheuer N."/>
            <person name="Luecker S."/>
            <person name="Lage O.M."/>
            <person name="Pohl T."/>
            <person name="Merkel B.J."/>
            <person name="Hornburger P."/>
            <person name="Mueller R.-W."/>
            <person name="Bruemmer F."/>
            <person name="Labrenz M."/>
            <person name="Spormann A.M."/>
            <person name="Op den Camp H."/>
            <person name="Overmann J."/>
            <person name="Amann R."/>
            <person name="Jetten M.S.M."/>
            <person name="Mascher T."/>
            <person name="Medema M.H."/>
            <person name="Devos D.P."/>
            <person name="Kaster A.-K."/>
            <person name="Ovreas L."/>
            <person name="Rohde M."/>
            <person name="Galperin M.Y."/>
            <person name="Jogler C."/>
        </authorList>
    </citation>
    <scope>NUCLEOTIDE SEQUENCE [LARGE SCALE GENOMIC DNA]</scope>
    <source>
        <strain evidence="1 2">Mal4</strain>
    </source>
</reference>
<dbReference type="SUPFAM" id="SSF52799">
    <property type="entry name" value="(Phosphotyrosine protein) phosphatases II"/>
    <property type="match status" value="1"/>
</dbReference>
<dbReference type="Gene3D" id="3.90.190.10">
    <property type="entry name" value="Protein tyrosine phosphatase superfamily"/>
    <property type="match status" value="1"/>
</dbReference>
<name>A0A517Z4K8_9PLAN</name>
<proteinExistence type="predicted"/>
<dbReference type="InterPro" id="IPR029021">
    <property type="entry name" value="Prot-tyrosine_phosphatase-like"/>
</dbReference>
<organism evidence="1 2">
    <name type="scientific">Maioricimonas rarisocia</name>
    <dbReference type="NCBI Taxonomy" id="2528026"/>
    <lineage>
        <taxon>Bacteria</taxon>
        <taxon>Pseudomonadati</taxon>
        <taxon>Planctomycetota</taxon>
        <taxon>Planctomycetia</taxon>
        <taxon>Planctomycetales</taxon>
        <taxon>Planctomycetaceae</taxon>
        <taxon>Maioricimonas</taxon>
    </lineage>
</organism>
<accession>A0A517Z4K8</accession>
<dbReference type="AlphaFoldDB" id="A0A517Z4K8"/>
<evidence type="ECO:0000313" key="2">
    <source>
        <dbReference type="Proteomes" id="UP000320496"/>
    </source>
</evidence>
<dbReference type="EMBL" id="CP036275">
    <property type="protein sequence ID" value="QDU37418.1"/>
    <property type="molecule type" value="Genomic_DNA"/>
</dbReference>
<evidence type="ECO:0008006" key="3">
    <source>
        <dbReference type="Google" id="ProtNLM"/>
    </source>
</evidence>
<dbReference type="Proteomes" id="UP000320496">
    <property type="component" value="Chromosome"/>
</dbReference>
<dbReference type="RefSeq" id="WP_145368230.1">
    <property type="nucleotide sequence ID" value="NZ_CP036275.1"/>
</dbReference>
<protein>
    <recommendedName>
        <fullName evidence="3">Dual specificity phosphatase, catalytic domain</fullName>
    </recommendedName>
</protein>
<keyword evidence="2" id="KW-1185">Reference proteome</keyword>